<dbReference type="EMBL" id="VSIY01000015">
    <property type="protein sequence ID" value="TYB77828.1"/>
    <property type="molecule type" value="Genomic_DNA"/>
</dbReference>
<name>A0A5D0RAU9_9RHOB</name>
<proteinExistence type="predicted"/>
<feature type="signal peptide" evidence="2">
    <location>
        <begin position="1"/>
        <end position="34"/>
    </location>
</feature>
<evidence type="ECO:0000256" key="2">
    <source>
        <dbReference type="SAM" id="SignalP"/>
    </source>
</evidence>
<keyword evidence="1" id="KW-1133">Transmembrane helix</keyword>
<dbReference type="Proteomes" id="UP000322080">
    <property type="component" value="Unassembled WGS sequence"/>
</dbReference>
<feature type="chain" id="PRO_5022738579" evidence="2">
    <location>
        <begin position="35"/>
        <end position="154"/>
    </location>
</feature>
<keyword evidence="1" id="KW-0812">Transmembrane</keyword>
<comment type="caution">
    <text evidence="3">The sequence shown here is derived from an EMBL/GenBank/DDBJ whole genome shotgun (WGS) entry which is preliminary data.</text>
</comment>
<reference evidence="3 4" key="1">
    <citation type="submission" date="2019-08" db="EMBL/GenBank/DDBJ databases">
        <title>Identification of a novel species of the genus Boseongicola.</title>
        <authorList>
            <person name="Zhang X.-Q."/>
        </authorList>
    </citation>
    <scope>NUCLEOTIDE SEQUENCE [LARGE SCALE GENOMIC DNA]</scope>
    <source>
        <strain evidence="3 4">HY14</strain>
    </source>
</reference>
<protein>
    <submittedName>
        <fullName evidence="3">Uncharacterized protein</fullName>
    </submittedName>
</protein>
<dbReference type="AlphaFoldDB" id="A0A5D0RAU9"/>
<keyword evidence="2" id="KW-0732">Signal</keyword>
<evidence type="ECO:0000313" key="4">
    <source>
        <dbReference type="Proteomes" id="UP000322080"/>
    </source>
</evidence>
<sequence>MKLGFAKTFTRTALASMLAASLALTPMTAQPARADDRANAIAAVTIFTLLLGGMAAAASRDRDRDRDHGDWGGHHGNRAKVLPSQCAMVVLKGQNRARYYRAGCLRNNFAGWRQLPERCFERLDVRNGRDIRAYKGRCLARFGYRDERRADLWD</sequence>
<dbReference type="RefSeq" id="WP_148379865.1">
    <property type="nucleotide sequence ID" value="NZ_VSIY01000015.1"/>
</dbReference>
<feature type="transmembrane region" description="Helical" evidence="1">
    <location>
        <begin position="39"/>
        <end position="58"/>
    </location>
</feature>
<evidence type="ECO:0000313" key="3">
    <source>
        <dbReference type="EMBL" id="TYB77828.1"/>
    </source>
</evidence>
<keyword evidence="4" id="KW-1185">Reference proteome</keyword>
<keyword evidence="1" id="KW-0472">Membrane</keyword>
<gene>
    <name evidence="3" type="ORF">FVF75_16420</name>
</gene>
<organism evidence="3 4">
    <name type="scientific">Maritimibacter fusiformis</name>
    <dbReference type="NCBI Taxonomy" id="2603819"/>
    <lineage>
        <taxon>Bacteria</taxon>
        <taxon>Pseudomonadati</taxon>
        <taxon>Pseudomonadota</taxon>
        <taxon>Alphaproteobacteria</taxon>
        <taxon>Rhodobacterales</taxon>
        <taxon>Roseobacteraceae</taxon>
        <taxon>Maritimibacter</taxon>
    </lineage>
</organism>
<evidence type="ECO:0000256" key="1">
    <source>
        <dbReference type="SAM" id="Phobius"/>
    </source>
</evidence>
<accession>A0A5D0RAU9</accession>